<dbReference type="EMBL" id="CVRI01000047">
    <property type="protein sequence ID" value="CRK97905.1"/>
    <property type="molecule type" value="Genomic_DNA"/>
</dbReference>
<sequence>MSSLTMEYWDFNPHIEYQWIGKVNLNQIDLNEHISHNAIIESLFLMNNNLEELNCCYIHAYSF</sequence>
<gene>
    <name evidence="1" type="ORF">CLUMA_CG011280</name>
</gene>
<reference evidence="1 2" key="1">
    <citation type="submission" date="2015-04" db="EMBL/GenBank/DDBJ databases">
        <authorList>
            <person name="Syromyatnikov M.Y."/>
            <person name="Popov V.N."/>
        </authorList>
    </citation>
    <scope>NUCLEOTIDE SEQUENCE [LARGE SCALE GENOMIC DNA]</scope>
</reference>
<name>A0A1J1IHH9_9DIPT</name>
<evidence type="ECO:0000313" key="2">
    <source>
        <dbReference type="Proteomes" id="UP000183832"/>
    </source>
</evidence>
<protein>
    <submittedName>
        <fullName evidence="1">CLUMA_CG011280, isoform A</fullName>
    </submittedName>
</protein>
<keyword evidence="2" id="KW-1185">Reference proteome</keyword>
<organism evidence="1 2">
    <name type="scientific">Clunio marinus</name>
    <dbReference type="NCBI Taxonomy" id="568069"/>
    <lineage>
        <taxon>Eukaryota</taxon>
        <taxon>Metazoa</taxon>
        <taxon>Ecdysozoa</taxon>
        <taxon>Arthropoda</taxon>
        <taxon>Hexapoda</taxon>
        <taxon>Insecta</taxon>
        <taxon>Pterygota</taxon>
        <taxon>Neoptera</taxon>
        <taxon>Endopterygota</taxon>
        <taxon>Diptera</taxon>
        <taxon>Nematocera</taxon>
        <taxon>Chironomoidea</taxon>
        <taxon>Chironomidae</taxon>
        <taxon>Clunio</taxon>
    </lineage>
</organism>
<accession>A0A1J1IHH9</accession>
<dbReference type="AlphaFoldDB" id="A0A1J1IHH9"/>
<evidence type="ECO:0000313" key="1">
    <source>
        <dbReference type="EMBL" id="CRK97905.1"/>
    </source>
</evidence>
<proteinExistence type="predicted"/>
<dbReference type="Proteomes" id="UP000183832">
    <property type="component" value="Unassembled WGS sequence"/>
</dbReference>